<evidence type="ECO:0008006" key="3">
    <source>
        <dbReference type="Google" id="ProtNLM"/>
    </source>
</evidence>
<evidence type="ECO:0000313" key="1">
    <source>
        <dbReference type="EMBL" id="MDR6597163.1"/>
    </source>
</evidence>
<evidence type="ECO:0000313" key="2">
    <source>
        <dbReference type="Proteomes" id="UP001268819"/>
    </source>
</evidence>
<dbReference type="EMBL" id="JAVDSG010000001">
    <property type="protein sequence ID" value="MDR6597163.1"/>
    <property type="molecule type" value="Genomic_DNA"/>
</dbReference>
<dbReference type="Proteomes" id="UP001268819">
    <property type="component" value="Unassembled WGS sequence"/>
</dbReference>
<name>A0ABU1Q3S8_9PSEU</name>
<organism evidence="1 2">
    <name type="scientific">Saccharothrix longispora</name>
    <dbReference type="NCBI Taxonomy" id="33920"/>
    <lineage>
        <taxon>Bacteria</taxon>
        <taxon>Bacillati</taxon>
        <taxon>Actinomycetota</taxon>
        <taxon>Actinomycetes</taxon>
        <taxon>Pseudonocardiales</taxon>
        <taxon>Pseudonocardiaceae</taxon>
        <taxon>Saccharothrix</taxon>
    </lineage>
</organism>
<comment type="caution">
    <text evidence="1">The sequence shown here is derived from an EMBL/GenBank/DDBJ whole genome shotgun (WGS) entry which is preliminary data.</text>
</comment>
<reference evidence="1 2" key="1">
    <citation type="submission" date="2023-07" db="EMBL/GenBank/DDBJ databases">
        <title>Sequencing the genomes of 1000 actinobacteria strains.</title>
        <authorList>
            <person name="Klenk H.-P."/>
        </authorList>
    </citation>
    <scope>NUCLEOTIDE SEQUENCE [LARGE SCALE GENOMIC DNA]</scope>
    <source>
        <strain evidence="1 2">DSM 43749</strain>
    </source>
</reference>
<accession>A0ABU1Q3S8</accession>
<sequence length="151" mass="16142">MAEENGLLGAVAGIGGAIGKAVGEVFAAEKRLSDTMASGPGSSQKFEVSERTVLEAGKIINTRVEELRERLYDAYGDLRISVSGMDKLNSDIAAAWNDRLVDSEDSYARRIEQYIDSLAGLVEQLRATAKQYGHTEEEVVAAMGAASASKQ</sequence>
<protein>
    <recommendedName>
        <fullName evidence="3">WXG100 family type VII secretion target</fullName>
    </recommendedName>
</protein>
<gene>
    <name evidence="1" type="ORF">J2S66_005547</name>
</gene>
<keyword evidence="2" id="KW-1185">Reference proteome</keyword>
<dbReference type="RefSeq" id="WP_310310200.1">
    <property type="nucleotide sequence ID" value="NZ_BAAAXB010000001.1"/>
</dbReference>
<proteinExistence type="predicted"/>